<accession>A0ACB7NVW5</accession>
<reference evidence="1 2" key="1">
    <citation type="journal article" date="2021" name="Nat. Commun.">
        <title>Genetic determinants of endophytism in the Arabidopsis root mycobiome.</title>
        <authorList>
            <person name="Mesny F."/>
            <person name="Miyauchi S."/>
            <person name="Thiergart T."/>
            <person name="Pickel B."/>
            <person name="Atanasova L."/>
            <person name="Karlsson M."/>
            <person name="Huettel B."/>
            <person name="Barry K.W."/>
            <person name="Haridas S."/>
            <person name="Chen C."/>
            <person name="Bauer D."/>
            <person name="Andreopoulos W."/>
            <person name="Pangilinan J."/>
            <person name="LaButti K."/>
            <person name="Riley R."/>
            <person name="Lipzen A."/>
            <person name="Clum A."/>
            <person name="Drula E."/>
            <person name="Henrissat B."/>
            <person name="Kohler A."/>
            <person name="Grigoriev I.V."/>
            <person name="Martin F.M."/>
            <person name="Hacquard S."/>
        </authorList>
    </citation>
    <scope>NUCLEOTIDE SEQUENCE [LARGE SCALE GENOMIC DNA]</scope>
    <source>
        <strain evidence="1 2">MPI-SDFR-AT-0079</strain>
    </source>
</reference>
<name>A0ACB7NVW5_9PEZI</name>
<gene>
    <name evidence="1" type="ORF">F5144DRAFT_594874</name>
</gene>
<proteinExistence type="predicted"/>
<protein>
    <submittedName>
        <fullName evidence="1">Uncharacterized protein</fullName>
    </submittedName>
</protein>
<organism evidence="1 2">
    <name type="scientific">Chaetomium tenue</name>
    <dbReference type="NCBI Taxonomy" id="1854479"/>
    <lineage>
        <taxon>Eukaryota</taxon>
        <taxon>Fungi</taxon>
        <taxon>Dikarya</taxon>
        <taxon>Ascomycota</taxon>
        <taxon>Pezizomycotina</taxon>
        <taxon>Sordariomycetes</taxon>
        <taxon>Sordariomycetidae</taxon>
        <taxon>Sordariales</taxon>
        <taxon>Chaetomiaceae</taxon>
        <taxon>Chaetomium</taxon>
    </lineage>
</organism>
<sequence length="221" mass="25292">MSAIKRIPLIPELPQVLPSGRDSGQARETTYELGGYDSRYGYFPAFQTPWRYDIWDFAIRPRLPGVHFFTAYGKVDDTKSSLLSQYELRNEIGHPHHVAAPRISPSYDGNQEEQFSWTIGNRSTYLMDCGLWAACAESRAAVEQRGFPMTSYEDDKKMVRNHAVHVALDYGLISWDWDWDNPGDECAIRAAADGLYFTKNLWFGSTYTGPAPVSWQWLQIH</sequence>
<dbReference type="EMBL" id="JAGIZQ010000006">
    <property type="protein sequence ID" value="KAH6622534.1"/>
    <property type="molecule type" value="Genomic_DNA"/>
</dbReference>
<keyword evidence="2" id="KW-1185">Reference proteome</keyword>
<evidence type="ECO:0000313" key="2">
    <source>
        <dbReference type="Proteomes" id="UP000724584"/>
    </source>
</evidence>
<comment type="caution">
    <text evidence="1">The sequence shown here is derived from an EMBL/GenBank/DDBJ whole genome shotgun (WGS) entry which is preliminary data.</text>
</comment>
<evidence type="ECO:0000313" key="1">
    <source>
        <dbReference type="EMBL" id="KAH6622534.1"/>
    </source>
</evidence>
<dbReference type="Proteomes" id="UP000724584">
    <property type="component" value="Unassembled WGS sequence"/>
</dbReference>